<gene>
    <name evidence="1" type="primary">THSD7A</name>
    <name evidence="1" type="ORF">TNIN_499411</name>
</gene>
<dbReference type="OrthoDB" id="6424386at2759"/>
<name>A0A8X6MJ62_9ARAC</name>
<comment type="caution">
    <text evidence="1">The sequence shown here is derived from an EMBL/GenBank/DDBJ whole genome shotgun (WGS) entry which is preliminary data.</text>
</comment>
<sequence length="124" mass="13511">MSAVWTTTTVKWSPIIVCRNQKAIRHTYPLPSGSILDKPDCAAAFKLVEEEKCPAIPETSSTDGLGVNHWMSCIVENASASSVNGQRIHHDCGKGYRYKFDMQINSETGTGPGLVFVIAPTTLE</sequence>
<dbReference type="AlphaFoldDB" id="A0A8X6MJ62"/>
<proteinExistence type="predicted"/>
<organism evidence="1 2">
    <name type="scientific">Trichonephila inaurata madagascariensis</name>
    <dbReference type="NCBI Taxonomy" id="2747483"/>
    <lineage>
        <taxon>Eukaryota</taxon>
        <taxon>Metazoa</taxon>
        <taxon>Ecdysozoa</taxon>
        <taxon>Arthropoda</taxon>
        <taxon>Chelicerata</taxon>
        <taxon>Arachnida</taxon>
        <taxon>Araneae</taxon>
        <taxon>Araneomorphae</taxon>
        <taxon>Entelegynae</taxon>
        <taxon>Araneoidea</taxon>
        <taxon>Nephilidae</taxon>
        <taxon>Trichonephila</taxon>
        <taxon>Trichonephila inaurata</taxon>
    </lineage>
</organism>
<evidence type="ECO:0000313" key="2">
    <source>
        <dbReference type="Proteomes" id="UP000886998"/>
    </source>
</evidence>
<keyword evidence="2" id="KW-1185">Reference proteome</keyword>
<dbReference type="Proteomes" id="UP000886998">
    <property type="component" value="Unassembled WGS sequence"/>
</dbReference>
<reference evidence="1" key="1">
    <citation type="submission" date="2020-08" db="EMBL/GenBank/DDBJ databases">
        <title>Multicomponent nature underlies the extraordinary mechanical properties of spider dragline silk.</title>
        <authorList>
            <person name="Kono N."/>
            <person name="Nakamura H."/>
            <person name="Mori M."/>
            <person name="Yoshida Y."/>
            <person name="Ohtoshi R."/>
            <person name="Malay A.D."/>
            <person name="Moran D.A.P."/>
            <person name="Tomita M."/>
            <person name="Numata K."/>
            <person name="Arakawa K."/>
        </authorList>
    </citation>
    <scope>NUCLEOTIDE SEQUENCE</scope>
</reference>
<evidence type="ECO:0000313" key="1">
    <source>
        <dbReference type="EMBL" id="GFS56435.1"/>
    </source>
</evidence>
<accession>A0A8X6MJ62</accession>
<dbReference type="EMBL" id="BMAV01027119">
    <property type="protein sequence ID" value="GFS56435.1"/>
    <property type="molecule type" value="Genomic_DNA"/>
</dbReference>
<protein>
    <submittedName>
        <fullName evidence="1">Thrombospondin type-1 domain-containing protein 7A</fullName>
    </submittedName>
</protein>